<dbReference type="EMBL" id="LZEU01000001">
    <property type="protein sequence ID" value="MBC9251120.1"/>
    <property type="molecule type" value="Genomic_DNA"/>
</dbReference>
<reference evidence="1 2" key="1">
    <citation type="submission" date="2016-06" db="EMBL/GenBank/DDBJ databases">
        <authorList>
            <person name="Ramos C."/>
            <person name="Pintado A."/>
            <person name="Crespo-Gomez J.I."/>
        </authorList>
    </citation>
    <scope>NUCLEOTIDE SEQUENCE [LARGE SCALE GENOMIC DNA]</scope>
    <source>
        <strain evidence="1 2">AVO110</strain>
    </source>
</reference>
<dbReference type="Proteomes" id="UP000744555">
    <property type="component" value="Unassembled WGS sequence"/>
</dbReference>
<comment type="caution">
    <text evidence="1">The sequence shown here is derived from an EMBL/GenBank/DDBJ whole genome shotgun (WGS) entry which is preliminary data.</text>
</comment>
<proteinExistence type="predicted"/>
<sequence length="224" mass="24229">MQTMLVSPLFKASAEGPVSSESGELIHLRQGDLDGACGPYCMVSALIALGLMTRKSARSMDLWDGRTREGRFRDALYDFGVLSSEGTNGDDLQWLTDHFKGVGLQARYVEGAKRQVFNNVADAIESGDMPIIGVEWPGGGGHWMLVVGCQGVLLEGKPQLTHLLCLDPGHELPKVSLWNAVLEVFDGHGSSVNQGRMSSNHWGMSGELGKCQIKDTVILSVSKK</sequence>
<accession>A0ABR7S0J5</accession>
<keyword evidence="2" id="KW-1185">Reference proteome</keyword>
<evidence type="ECO:0000313" key="2">
    <source>
        <dbReference type="Proteomes" id="UP000744555"/>
    </source>
</evidence>
<name>A0ABR7S0J5_AQUAC</name>
<evidence type="ECO:0008006" key="3">
    <source>
        <dbReference type="Google" id="ProtNLM"/>
    </source>
</evidence>
<gene>
    <name evidence="1" type="ORF">A9179_12615</name>
</gene>
<protein>
    <recommendedName>
        <fullName evidence="3">Peptidase C39-like domain-containing protein</fullName>
    </recommendedName>
</protein>
<evidence type="ECO:0000313" key="1">
    <source>
        <dbReference type="EMBL" id="MBC9251120.1"/>
    </source>
</evidence>
<organism evidence="1 2">
    <name type="scientific">Aquipseudomonas alcaligenes</name>
    <name type="common">Pseudomonas alcaligenes</name>
    <dbReference type="NCBI Taxonomy" id="43263"/>
    <lineage>
        <taxon>Bacteria</taxon>
        <taxon>Pseudomonadati</taxon>
        <taxon>Pseudomonadota</taxon>
        <taxon>Gammaproteobacteria</taxon>
        <taxon>Pseudomonadales</taxon>
        <taxon>Pseudomonadaceae</taxon>
        <taxon>Aquipseudomonas</taxon>
    </lineage>
</organism>
<dbReference type="RefSeq" id="WP_187806401.1">
    <property type="nucleotide sequence ID" value="NZ_LZEU01000001.1"/>
</dbReference>
<dbReference type="CDD" id="cd01653">
    <property type="entry name" value="GATase1"/>
    <property type="match status" value="1"/>
</dbReference>